<keyword evidence="1" id="KW-0472">Membrane</keyword>
<dbReference type="EMBL" id="FQVU01000002">
    <property type="protein sequence ID" value="SHG28372.1"/>
    <property type="molecule type" value="Genomic_DNA"/>
</dbReference>
<feature type="transmembrane region" description="Helical" evidence="1">
    <location>
        <begin position="6"/>
        <end position="27"/>
    </location>
</feature>
<organism evidence="2 3">
    <name type="scientific">Jatrophihabitans endophyticus</name>
    <dbReference type="NCBI Taxonomy" id="1206085"/>
    <lineage>
        <taxon>Bacteria</taxon>
        <taxon>Bacillati</taxon>
        <taxon>Actinomycetota</taxon>
        <taxon>Actinomycetes</taxon>
        <taxon>Jatrophihabitantales</taxon>
        <taxon>Jatrophihabitantaceae</taxon>
        <taxon>Jatrophihabitans</taxon>
    </lineage>
</organism>
<evidence type="ECO:0000256" key="1">
    <source>
        <dbReference type="SAM" id="Phobius"/>
    </source>
</evidence>
<dbReference type="Proteomes" id="UP000186132">
    <property type="component" value="Unassembled WGS sequence"/>
</dbReference>
<protein>
    <submittedName>
        <fullName evidence="2">Uncharacterized protein</fullName>
    </submittedName>
</protein>
<gene>
    <name evidence="2" type="ORF">SAMN05443575_1913</name>
</gene>
<accession>A0A1M5IJ92</accession>
<evidence type="ECO:0000313" key="2">
    <source>
        <dbReference type="EMBL" id="SHG28372.1"/>
    </source>
</evidence>
<evidence type="ECO:0000313" key="3">
    <source>
        <dbReference type="Proteomes" id="UP000186132"/>
    </source>
</evidence>
<proteinExistence type="predicted"/>
<keyword evidence="1" id="KW-1133">Transmembrane helix</keyword>
<dbReference type="AlphaFoldDB" id="A0A1M5IJ92"/>
<reference evidence="2 3" key="1">
    <citation type="submission" date="2016-11" db="EMBL/GenBank/DDBJ databases">
        <authorList>
            <person name="Jaros S."/>
            <person name="Januszkiewicz K."/>
            <person name="Wedrychowicz H."/>
        </authorList>
    </citation>
    <scope>NUCLEOTIDE SEQUENCE [LARGE SCALE GENOMIC DNA]</scope>
    <source>
        <strain evidence="2 3">DSM 45627</strain>
    </source>
</reference>
<keyword evidence="3" id="KW-1185">Reference proteome</keyword>
<feature type="transmembrane region" description="Helical" evidence="1">
    <location>
        <begin position="34"/>
        <end position="52"/>
    </location>
</feature>
<keyword evidence="1" id="KW-0812">Transmembrane</keyword>
<dbReference type="STRING" id="1206085.SAMN05443575_1913"/>
<sequence length="88" mass="9397">MEAIDSGSVTGVSVAVVVVLVVLGALLALLIARLVARVVIALVVVVLAIVVWQQRSHVEDEVAEHACRVDTTYFGIHVDPPDLARCRN</sequence>
<name>A0A1M5IJ92_9ACTN</name>